<sequence>MTLGYVQKNLDKILNEFDKKVDEASIFKAYGKLILMLFATAESEKAIHWLKWVIKDYQRTAFSTFFEASRWHGVLELYKKALVEFSLTLEDEQRGWLKSIRSDAAAYSRTKESMKGEVA</sequence>
<evidence type="ECO:0000313" key="1">
    <source>
        <dbReference type="EMBL" id="QQR92683.1"/>
    </source>
</evidence>
<reference evidence="1" key="1">
    <citation type="submission" date="2020-11" db="EMBL/GenBank/DDBJ databases">
        <title>Connecting structure to function with the recovery of over 1000 high-quality activated sludge metagenome-assembled genomes encoding full-length rRNA genes using long-read sequencing.</title>
        <authorList>
            <person name="Singleton C.M."/>
            <person name="Petriglieri F."/>
            <person name="Kristensen J.M."/>
            <person name="Kirkegaard R.H."/>
            <person name="Michaelsen T.Y."/>
            <person name="Andersen M.H."/>
            <person name="Karst S.M."/>
            <person name="Dueholm M.S."/>
            <person name="Nielsen P.H."/>
            <person name="Albertsen M."/>
        </authorList>
    </citation>
    <scope>NUCLEOTIDE SEQUENCE</scope>
    <source>
        <strain evidence="1">Fred_18-Q3-R57-64_BAT3C.431</strain>
    </source>
</reference>
<accession>A0A7T9DJU7</accession>
<organism evidence="1">
    <name type="scientific">Candidatus Iainarchaeum sp</name>
    <dbReference type="NCBI Taxonomy" id="3101447"/>
    <lineage>
        <taxon>Archaea</taxon>
        <taxon>Candidatus Iainarchaeota</taxon>
        <taxon>Candidatus Iainarchaeia</taxon>
        <taxon>Candidatus Iainarchaeales</taxon>
        <taxon>Candidatus Iainarchaeaceae</taxon>
        <taxon>Candidatus Iainarchaeum</taxon>
    </lineage>
</organism>
<dbReference type="AlphaFoldDB" id="A0A7T9DJU7"/>
<gene>
    <name evidence="1" type="ORF">IPJ89_00350</name>
</gene>
<dbReference type="Proteomes" id="UP000596004">
    <property type="component" value="Chromosome"/>
</dbReference>
<name>A0A7T9DJU7_9ARCH</name>
<dbReference type="EMBL" id="CP064981">
    <property type="protein sequence ID" value="QQR92683.1"/>
    <property type="molecule type" value="Genomic_DNA"/>
</dbReference>
<proteinExistence type="predicted"/>
<protein>
    <submittedName>
        <fullName evidence="1">Uncharacterized protein</fullName>
    </submittedName>
</protein>